<protein>
    <recommendedName>
        <fullName evidence="1">Hemimethylated DNA-binding domain-containing protein</fullName>
    </recommendedName>
</protein>
<accession>A0ABR1JQM2</accession>
<dbReference type="InterPro" id="IPR032698">
    <property type="entry name" value="SirB1_N"/>
</dbReference>
<dbReference type="NCBIfam" id="TIGR02097">
    <property type="entry name" value="yccV"/>
    <property type="match status" value="1"/>
</dbReference>
<dbReference type="Pfam" id="PF08755">
    <property type="entry name" value="YccV-like"/>
    <property type="match status" value="1"/>
</dbReference>
<organism evidence="2 3">
    <name type="scientific">Marasmiellus scandens</name>
    <dbReference type="NCBI Taxonomy" id="2682957"/>
    <lineage>
        <taxon>Eukaryota</taxon>
        <taxon>Fungi</taxon>
        <taxon>Dikarya</taxon>
        <taxon>Basidiomycota</taxon>
        <taxon>Agaricomycotina</taxon>
        <taxon>Agaricomycetes</taxon>
        <taxon>Agaricomycetidae</taxon>
        <taxon>Agaricales</taxon>
        <taxon>Marasmiineae</taxon>
        <taxon>Omphalotaceae</taxon>
        <taxon>Marasmiellus</taxon>
    </lineage>
</organism>
<feature type="domain" description="Hemimethylated DNA-binding" evidence="1">
    <location>
        <begin position="349"/>
        <end position="439"/>
    </location>
</feature>
<evidence type="ECO:0000313" key="2">
    <source>
        <dbReference type="EMBL" id="KAK7465396.1"/>
    </source>
</evidence>
<dbReference type="EMBL" id="JBANRG010000006">
    <property type="protein sequence ID" value="KAK7465396.1"/>
    <property type="molecule type" value="Genomic_DNA"/>
</dbReference>
<keyword evidence="3" id="KW-1185">Reference proteome</keyword>
<dbReference type="SMART" id="SM00992">
    <property type="entry name" value="YccV-like"/>
    <property type="match status" value="1"/>
</dbReference>
<dbReference type="InterPro" id="IPR011722">
    <property type="entry name" value="Hemimethylated_DNA-bd_dom"/>
</dbReference>
<dbReference type="SUPFAM" id="SSF141255">
    <property type="entry name" value="YccV-like"/>
    <property type="match status" value="1"/>
</dbReference>
<evidence type="ECO:0000259" key="1">
    <source>
        <dbReference type="SMART" id="SM00992"/>
    </source>
</evidence>
<dbReference type="Proteomes" id="UP001498398">
    <property type="component" value="Unassembled WGS sequence"/>
</dbReference>
<reference evidence="2 3" key="1">
    <citation type="submission" date="2024-01" db="EMBL/GenBank/DDBJ databases">
        <title>A draft genome for the cacao thread blight pathogen Marasmiellus scandens.</title>
        <authorList>
            <person name="Baruah I.K."/>
            <person name="Leung J."/>
            <person name="Bukari Y."/>
            <person name="Amoako-Attah I."/>
            <person name="Meinhardt L.W."/>
            <person name="Bailey B.A."/>
            <person name="Cohen S.P."/>
        </authorList>
    </citation>
    <scope>NUCLEOTIDE SEQUENCE [LARGE SCALE GENOMIC DNA]</scope>
    <source>
        <strain evidence="2 3">GH-19</strain>
    </source>
</reference>
<proteinExistence type="predicted"/>
<dbReference type="PANTHER" id="PTHR31350:SF27">
    <property type="entry name" value="HEMIMETHYLATED DNA-BINDING DOMAIN-CONTAINING PROTEIN"/>
    <property type="match status" value="1"/>
</dbReference>
<dbReference type="PANTHER" id="PTHR31350">
    <property type="entry name" value="SI:DKEY-261L7.2"/>
    <property type="match status" value="1"/>
</dbReference>
<gene>
    <name evidence="2" type="ORF">VKT23_005374</name>
</gene>
<dbReference type="InterPro" id="IPR036623">
    <property type="entry name" value="Hemimethylated_DNA-bd_sf"/>
</dbReference>
<sequence>MCLDAWDVLDLCASRCKSPLVFCSPEDRPDVSLTREFWATTLKKAILRTYAVRLWSCLNLQGSDTVSFVEAMNATSCFTGQDPQEVRSLLSSLAFQCREYLQARKCPMKSDEPNYSLPHLCSQVCEFLRDQGFGPVEAPHFHDMMNLYPHSYLTTHKRTIPLSLVHIFVSVATSLGVAASPVDFPMRVLAHVSSPDPTMDDFYVDVYGSNEKAILSARDDIPVLLLRQGITSIIDYISPCLAQPMLLRTGRNLLASLRTASRVSSNVAKDSILLAFSLHILFTRRVPLISQMFTQVNALDVATFIGEALVPGVGQYHIQHSLSAACQEVMDQETKEAAIVRLRSQEETSIQHFVGLVFKHKIYNYLGCIYGWDPMCLATDDWMTEMGVHNLTRGKDQPFYPSFCMDGQMRYVAEDNIQPLLNFDRDIFTKFKDETEFLPRYFTGVTINETWAGHSRGRFALSPELLVSYPEDDTIGQAWVELPPPMSQVK</sequence>
<dbReference type="Pfam" id="PF13369">
    <property type="entry name" value="Transglut_core2"/>
    <property type="match status" value="1"/>
</dbReference>
<dbReference type="Gene3D" id="2.30.30.390">
    <property type="entry name" value="Hemimethylated DNA-binding domain"/>
    <property type="match status" value="1"/>
</dbReference>
<name>A0ABR1JQM2_9AGAR</name>
<comment type="caution">
    <text evidence="2">The sequence shown here is derived from an EMBL/GenBank/DDBJ whole genome shotgun (WGS) entry which is preliminary data.</text>
</comment>
<evidence type="ECO:0000313" key="3">
    <source>
        <dbReference type="Proteomes" id="UP001498398"/>
    </source>
</evidence>